<dbReference type="Pfam" id="PF00955">
    <property type="entry name" value="HCO3_cotransp"/>
    <property type="match status" value="1"/>
</dbReference>
<keyword evidence="1" id="KW-0472">Membrane</keyword>
<comment type="caution">
    <text evidence="3">The sequence shown here is derived from an EMBL/GenBank/DDBJ whole genome shotgun (WGS) entry which is preliminary data.</text>
</comment>
<evidence type="ECO:0000313" key="3">
    <source>
        <dbReference type="EMBL" id="CAJ1949432.1"/>
    </source>
</evidence>
<evidence type="ECO:0000259" key="2">
    <source>
        <dbReference type="Pfam" id="PF00955"/>
    </source>
</evidence>
<organism evidence="3 4">
    <name type="scientific">Cylindrotheca closterium</name>
    <dbReference type="NCBI Taxonomy" id="2856"/>
    <lineage>
        <taxon>Eukaryota</taxon>
        <taxon>Sar</taxon>
        <taxon>Stramenopiles</taxon>
        <taxon>Ochrophyta</taxon>
        <taxon>Bacillariophyta</taxon>
        <taxon>Bacillariophyceae</taxon>
        <taxon>Bacillariophycidae</taxon>
        <taxon>Bacillariales</taxon>
        <taxon>Bacillariaceae</taxon>
        <taxon>Cylindrotheca</taxon>
    </lineage>
</organism>
<dbReference type="InterPro" id="IPR011531">
    <property type="entry name" value="HCO3_transpt-like_TM_dom"/>
</dbReference>
<dbReference type="EMBL" id="CAKOGP040001758">
    <property type="protein sequence ID" value="CAJ1949432.1"/>
    <property type="molecule type" value="Genomic_DNA"/>
</dbReference>
<evidence type="ECO:0000313" key="4">
    <source>
        <dbReference type="Proteomes" id="UP001295423"/>
    </source>
</evidence>
<gene>
    <name evidence="3" type="ORF">CYCCA115_LOCUS12091</name>
</gene>
<keyword evidence="4" id="KW-1185">Reference proteome</keyword>
<protein>
    <recommendedName>
        <fullName evidence="2">Bicarbonate transporter-like transmembrane domain-containing protein</fullName>
    </recommendedName>
</protein>
<sequence>MSKSKSSMFQTLSPLPSLAALKIVVTTPTDCPDQAEPWGRRPWIVDLYDLNGNTEVIFIAAALGIPAFILTFLDNGITWHIVNHPSNRLAHGDAYNYDTVTSAIMVSW</sequence>
<keyword evidence="1" id="KW-0812">Transmembrane</keyword>
<feature type="transmembrane region" description="Helical" evidence="1">
    <location>
        <begin position="56"/>
        <end position="73"/>
    </location>
</feature>
<reference evidence="3" key="1">
    <citation type="submission" date="2023-08" db="EMBL/GenBank/DDBJ databases">
        <authorList>
            <person name="Audoor S."/>
            <person name="Bilcke G."/>
        </authorList>
    </citation>
    <scope>NUCLEOTIDE SEQUENCE</scope>
</reference>
<accession>A0AAD2JH66</accession>
<proteinExistence type="predicted"/>
<dbReference type="GO" id="GO:0006820">
    <property type="term" value="P:monoatomic anion transport"/>
    <property type="evidence" value="ECO:0007669"/>
    <property type="project" value="InterPro"/>
</dbReference>
<evidence type="ECO:0000256" key="1">
    <source>
        <dbReference type="SAM" id="Phobius"/>
    </source>
</evidence>
<dbReference type="AlphaFoldDB" id="A0AAD2JH66"/>
<dbReference type="GO" id="GO:0016020">
    <property type="term" value="C:membrane"/>
    <property type="evidence" value="ECO:0007669"/>
    <property type="project" value="InterPro"/>
</dbReference>
<keyword evidence="1" id="KW-1133">Transmembrane helix</keyword>
<name>A0AAD2JH66_9STRA</name>
<feature type="domain" description="Bicarbonate transporter-like transmembrane" evidence="2">
    <location>
        <begin position="27"/>
        <end position="106"/>
    </location>
</feature>
<dbReference type="Proteomes" id="UP001295423">
    <property type="component" value="Unassembled WGS sequence"/>
</dbReference>